<accession>Q4U2P8</accession>
<keyword evidence="1" id="KW-0675">Receptor</keyword>
<gene>
    <name evidence="2" type="primary">Oprm1</name>
</gene>
<protein>
    <submittedName>
        <fullName evidence="1">Mu opioid receptor isoform MOR-1Ia</fullName>
    </submittedName>
</protein>
<sequence length="48" mass="5471">MMEAFSKSAFQKLRQRDGNQEGKSYLSLWIPHSPCSLPSTQRVALWGC</sequence>
<evidence type="ECO:0000313" key="1">
    <source>
        <dbReference type="EMBL" id="AAL34396.1"/>
    </source>
</evidence>
<evidence type="ECO:0000313" key="2">
    <source>
        <dbReference type="MGI" id="MGI:97441"/>
    </source>
</evidence>
<dbReference type="EMBL" id="AF260307">
    <property type="protein sequence ID" value="AAL34396.1"/>
    <property type="molecule type" value="mRNA"/>
</dbReference>
<reference evidence="1" key="2">
    <citation type="journal article" date="2001" name="Proc. Natl. Acad. Sci. U.S.A.">
        <title>Generation of the mu opioid receptor (MOR-1) protein by three new splice variants of the Oprm gene.</title>
        <authorList>
            <person name="Pan Y.X."/>
            <person name="Xu J."/>
            <person name="Mahurter L."/>
            <person name="Bolan E."/>
            <person name="Xu M."/>
            <person name="Pasternak G.W."/>
        </authorList>
    </citation>
    <scope>NUCLEOTIDE SEQUENCE</scope>
    <source>
        <strain evidence="1">CXBK</strain>
    </source>
</reference>
<proteinExistence type="evidence at transcript level"/>
<name>Q4U2P8_MOUSE</name>
<dbReference type="MGI" id="MGI:97441">
    <property type="gene designation" value="Oprm1"/>
</dbReference>
<reference evidence="1" key="1">
    <citation type="submission" date="2000-04" db="EMBL/GenBank/DDBJ databases">
        <authorList>
            <person name="Pan Y.-X."/>
            <person name="Xu J."/>
            <person name="Rossi G."/>
            <person name="Xu M."/>
            <person name="Mahurter L."/>
            <person name="Bolan E."/>
            <person name="Pasternak G.W."/>
        </authorList>
    </citation>
    <scope>NUCLEOTIDE SEQUENCE</scope>
    <source>
        <strain evidence="1">CXBK</strain>
    </source>
</reference>
<dbReference type="AGR" id="MGI:97441"/>
<dbReference type="AlphaFoldDB" id="Q4U2P8"/>
<organism evidence="1">
    <name type="scientific">Mus musculus</name>
    <name type="common">Mouse</name>
    <dbReference type="NCBI Taxonomy" id="10090"/>
    <lineage>
        <taxon>Eukaryota</taxon>
        <taxon>Metazoa</taxon>
        <taxon>Chordata</taxon>
        <taxon>Craniata</taxon>
        <taxon>Vertebrata</taxon>
        <taxon>Euteleostomi</taxon>
        <taxon>Mammalia</taxon>
        <taxon>Eutheria</taxon>
        <taxon>Euarchontoglires</taxon>
        <taxon>Glires</taxon>
        <taxon>Rodentia</taxon>
        <taxon>Myomorpha</taxon>
        <taxon>Muroidea</taxon>
        <taxon>Muridae</taxon>
        <taxon>Murinae</taxon>
        <taxon>Mus</taxon>
        <taxon>Mus</taxon>
    </lineage>
</organism>